<name>A0ABU2LQP4_9ACTN</name>
<reference evidence="2" key="1">
    <citation type="submission" date="2023-07" db="EMBL/GenBank/DDBJ databases">
        <title>30 novel species of actinomycetes from the DSMZ collection.</title>
        <authorList>
            <person name="Nouioui I."/>
        </authorList>
    </citation>
    <scope>NUCLEOTIDE SEQUENCE [LARGE SCALE GENOMIC DNA]</scope>
    <source>
        <strain evidence="2">DSM 44918</strain>
    </source>
</reference>
<protein>
    <submittedName>
        <fullName evidence="1">Uncharacterized protein</fullName>
    </submittedName>
</protein>
<sequence length="62" mass="6741">MLIEVHELSYPLADYRSEVAALAMDGWLREEFDLPPSGAGVCATSEGIEFTWGPDGDPLRTG</sequence>
<proteinExistence type="predicted"/>
<dbReference type="Proteomes" id="UP001183420">
    <property type="component" value="Unassembled WGS sequence"/>
</dbReference>
<evidence type="ECO:0000313" key="1">
    <source>
        <dbReference type="EMBL" id="MDT0319900.1"/>
    </source>
</evidence>
<dbReference type="EMBL" id="JAVREM010000018">
    <property type="protein sequence ID" value="MDT0319900.1"/>
    <property type="molecule type" value="Genomic_DNA"/>
</dbReference>
<comment type="caution">
    <text evidence="1">The sequence shown here is derived from an EMBL/GenBank/DDBJ whole genome shotgun (WGS) entry which is preliminary data.</text>
</comment>
<dbReference type="RefSeq" id="WP_311599454.1">
    <property type="nucleotide sequence ID" value="NZ_JAVREM010000018.1"/>
</dbReference>
<organism evidence="1 2">
    <name type="scientific">Streptomyces millisiae</name>
    <dbReference type="NCBI Taxonomy" id="3075542"/>
    <lineage>
        <taxon>Bacteria</taxon>
        <taxon>Bacillati</taxon>
        <taxon>Actinomycetota</taxon>
        <taxon>Actinomycetes</taxon>
        <taxon>Kitasatosporales</taxon>
        <taxon>Streptomycetaceae</taxon>
        <taxon>Streptomyces</taxon>
    </lineage>
</organism>
<gene>
    <name evidence="1" type="ORF">RNC47_16300</name>
</gene>
<evidence type="ECO:0000313" key="2">
    <source>
        <dbReference type="Proteomes" id="UP001183420"/>
    </source>
</evidence>
<accession>A0ABU2LQP4</accession>
<keyword evidence="2" id="KW-1185">Reference proteome</keyword>